<dbReference type="GO" id="GO:0006357">
    <property type="term" value="P:regulation of transcription by RNA polymerase II"/>
    <property type="evidence" value="ECO:0007669"/>
    <property type="project" value="TreeGrafter"/>
</dbReference>
<dbReference type="eggNOG" id="KOG4140">
    <property type="taxonomic scope" value="Eukaryota"/>
</dbReference>
<dbReference type="OMA" id="GNWMDGS"/>
<reference evidence="3 4" key="1">
    <citation type="journal article" date="2013" name="PLoS Genet.">
        <title>The genome and development-dependent transcriptomes of Pyronema confluens: a window into fungal evolution.</title>
        <authorList>
            <person name="Traeger S."/>
            <person name="Altegoer F."/>
            <person name="Freitag M."/>
            <person name="Gabaldon T."/>
            <person name="Kempken F."/>
            <person name="Kumar A."/>
            <person name="Marcet-Houben M."/>
            <person name="Poggeler S."/>
            <person name="Stajich J.E."/>
            <person name="Nowrousian M."/>
        </authorList>
    </citation>
    <scope>NUCLEOTIDE SEQUENCE [LARGE SCALE GENOMIC DNA]</scope>
    <source>
        <strain evidence="4">CBS 100304</strain>
        <tissue evidence="3">Vegetative mycelium</tissue>
    </source>
</reference>
<protein>
    <submittedName>
        <fullName evidence="3">Similar to SAGA-associated factor 73 acc. no. O94397</fullName>
    </submittedName>
</protein>
<proteinExistence type="predicted"/>
<dbReference type="GO" id="GO:1904802">
    <property type="term" value="P:RITS complex assembly"/>
    <property type="evidence" value="ECO:0007669"/>
    <property type="project" value="TreeGrafter"/>
</dbReference>
<keyword evidence="4" id="KW-1185">Reference proteome</keyword>
<dbReference type="OrthoDB" id="21678at2759"/>
<dbReference type="GO" id="GO:0000124">
    <property type="term" value="C:SAGA complex"/>
    <property type="evidence" value="ECO:0007669"/>
    <property type="project" value="InterPro"/>
</dbReference>
<feature type="region of interest" description="Disordered" evidence="1">
    <location>
        <begin position="115"/>
        <end position="223"/>
    </location>
</feature>
<dbReference type="GO" id="GO:0031048">
    <property type="term" value="P:regulatory ncRNA-mediated heterochromatin formation"/>
    <property type="evidence" value="ECO:0007669"/>
    <property type="project" value="TreeGrafter"/>
</dbReference>
<feature type="compositionally biased region" description="Basic and acidic residues" evidence="1">
    <location>
        <begin position="115"/>
        <end position="131"/>
    </location>
</feature>
<dbReference type="STRING" id="1076935.U4KX66"/>
<name>U4KX66_PYROM</name>
<dbReference type="PANTHER" id="PTHR47805:SF1">
    <property type="entry name" value="SAGA-ASSOCIATED FACTOR 73"/>
    <property type="match status" value="1"/>
</dbReference>
<dbReference type="AlphaFoldDB" id="U4KX66"/>
<feature type="domain" description="SCA7" evidence="2">
    <location>
        <begin position="212"/>
        <end position="278"/>
    </location>
</feature>
<feature type="compositionally biased region" description="Pro residues" evidence="1">
    <location>
        <begin position="368"/>
        <end position="381"/>
    </location>
</feature>
<feature type="compositionally biased region" description="Basic and acidic residues" evidence="1">
    <location>
        <begin position="42"/>
        <end position="56"/>
    </location>
</feature>
<dbReference type="Gene3D" id="6.10.140.670">
    <property type="match status" value="1"/>
</dbReference>
<accession>U4KX66</accession>
<dbReference type="PROSITE" id="PS51505">
    <property type="entry name" value="SCA7"/>
    <property type="match status" value="1"/>
</dbReference>
<organism evidence="3 4">
    <name type="scientific">Pyronema omphalodes (strain CBS 100304)</name>
    <name type="common">Pyronema confluens</name>
    <dbReference type="NCBI Taxonomy" id="1076935"/>
    <lineage>
        <taxon>Eukaryota</taxon>
        <taxon>Fungi</taxon>
        <taxon>Dikarya</taxon>
        <taxon>Ascomycota</taxon>
        <taxon>Pezizomycotina</taxon>
        <taxon>Pezizomycetes</taxon>
        <taxon>Pezizales</taxon>
        <taxon>Pyronemataceae</taxon>
        <taxon>Pyronema</taxon>
    </lineage>
</organism>
<feature type="compositionally biased region" description="Polar residues" evidence="1">
    <location>
        <begin position="1"/>
        <end position="10"/>
    </location>
</feature>
<feature type="region of interest" description="Disordered" evidence="1">
    <location>
        <begin position="1"/>
        <end position="20"/>
    </location>
</feature>
<evidence type="ECO:0000313" key="3">
    <source>
        <dbReference type="EMBL" id="CCX06366.1"/>
    </source>
</evidence>
<evidence type="ECO:0000256" key="1">
    <source>
        <dbReference type="SAM" id="MobiDB-lite"/>
    </source>
</evidence>
<dbReference type="InterPro" id="IPR013243">
    <property type="entry name" value="SCA7_dom"/>
</dbReference>
<dbReference type="EMBL" id="HF935286">
    <property type="protein sequence ID" value="CCX06366.1"/>
    <property type="molecule type" value="Genomic_DNA"/>
</dbReference>
<feature type="compositionally biased region" description="Polar residues" evidence="1">
    <location>
        <begin position="383"/>
        <end position="392"/>
    </location>
</feature>
<dbReference type="Proteomes" id="UP000018144">
    <property type="component" value="Unassembled WGS sequence"/>
</dbReference>
<evidence type="ECO:0000313" key="4">
    <source>
        <dbReference type="Proteomes" id="UP000018144"/>
    </source>
</evidence>
<feature type="compositionally biased region" description="Basic and acidic residues" evidence="1">
    <location>
        <begin position="138"/>
        <end position="166"/>
    </location>
</feature>
<dbReference type="Pfam" id="PF08313">
    <property type="entry name" value="SCA7"/>
    <property type="match status" value="1"/>
</dbReference>
<sequence length="392" mass="42437">MTLSGSSKNNDVMGAFKDSELGGTIKLKNATIRNGKKPTSNWKERAKQLEEKEKEATSSPSRSPGPVVTQLDDKDVATFATGRPLQDDPDYKVCKHCKKPVLKTVAAEHVRACYKAKTERNKERKKQREEAAAVAAGKGKEDDTKSKAEEDKEVKEKDEPSAEAKKKVTGAKKMAKKDTESGAKGKKRKADTAATPKEPKAKKKKEKPAKPEPKPKAPVDVERQCGVQLPNGALCARSLTCKSHSMGSKRGVLGRSQPYDVLLAAYQKKNQAKQQKAAINAGGPPPEEIEANALPVDSDEETELVMTAITTHAPQPFEHHIVVPLRKKAQYIRMRDAMASALRPVGTPHPLSATGMPDGILGGAFGRGPPPKAFQPPPPPIQRKSSINMTGQ</sequence>
<feature type="compositionally biased region" description="Basic and acidic residues" evidence="1">
    <location>
        <begin position="208"/>
        <end position="223"/>
    </location>
</feature>
<feature type="region of interest" description="Disordered" evidence="1">
    <location>
        <begin position="29"/>
        <end position="74"/>
    </location>
</feature>
<dbReference type="InterPro" id="IPR037804">
    <property type="entry name" value="SGF73"/>
</dbReference>
<evidence type="ECO:0000259" key="2">
    <source>
        <dbReference type="PROSITE" id="PS51505"/>
    </source>
</evidence>
<dbReference type="PANTHER" id="PTHR47805">
    <property type="entry name" value="SAGA-ASSOCIATED FACTOR 73"/>
    <property type="match status" value="1"/>
</dbReference>
<feature type="region of interest" description="Disordered" evidence="1">
    <location>
        <begin position="364"/>
        <end position="392"/>
    </location>
</feature>
<gene>
    <name evidence="3" type="ORF">PCON_05953</name>
</gene>